<organism evidence="1 2">
    <name type="scientific">Variovorax paradoxus</name>
    <dbReference type="NCBI Taxonomy" id="34073"/>
    <lineage>
        <taxon>Bacteria</taxon>
        <taxon>Pseudomonadati</taxon>
        <taxon>Pseudomonadota</taxon>
        <taxon>Betaproteobacteria</taxon>
        <taxon>Burkholderiales</taxon>
        <taxon>Comamonadaceae</taxon>
        <taxon>Variovorax</taxon>
    </lineage>
</organism>
<evidence type="ECO:0000313" key="1">
    <source>
        <dbReference type="EMBL" id="OAK62050.1"/>
    </source>
</evidence>
<dbReference type="AlphaFoldDB" id="A0AA91DLT4"/>
<gene>
    <name evidence="1" type="ORF">A3K87_19380</name>
</gene>
<sequence length="137" mass="15271">MTKLGQLNYWSKAPMALVAKCTDILPGGRQAIQVDFLNWTKANAQYNAGVEKTLRQFRPFAMRTLGLNADQYEVLTTRAADQQITALYAQGLSTSQMQQLCGQFGKFLDQAAMGDQVKPRVTMAVADLQKYLYLAAR</sequence>
<comment type="caution">
    <text evidence="1">The sequence shown here is derived from an EMBL/GenBank/DDBJ whole genome shotgun (WGS) entry which is preliminary data.</text>
</comment>
<evidence type="ECO:0000313" key="2">
    <source>
        <dbReference type="Proteomes" id="UP000077852"/>
    </source>
</evidence>
<dbReference type="Proteomes" id="UP000077852">
    <property type="component" value="Unassembled WGS sequence"/>
</dbReference>
<protein>
    <submittedName>
        <fullName evidence="1">Uncharacterized protein</fullName>
    </submittedName>
</protein>
<name>A0AA91DLT4_VARPD</name>
<dbReference type="EMBL" id="LVHG01000053">
    <property type="protein sequence ID" value="OAK62050.1"/>
    <property type="molecule type" value="Genomic_DNA"/>
</dbReference>
<proteinExistence type="predicted"/>
<accession>A0AA91DLT4</accession>
<reference evidence="1 2" key="1">
    <citation type="submission" date="2016-03" db="EMBL/GenBank/DDBJ databases">
        <title>Genome sequence of Variovorax paradoxus KB5.</title>
        <authorList>
            <person name="Jeong H."/>
            <person name="Hong C.E."/>
            <person name="Jo S.H."/>
            <person name="Park J.M."/>
        </authorList>
    </citation>
    <scope>NUCLEOTIDE SEQUENCE [LARGE SCALE GENOMIC DNA]</scope>
    <source>
        <strain evidence="1 2">KB5</strain>
    </source>
</reference>